<evidence type="ECO:0000313" key="2">
    <source>
        <dbReference type="Proteomes" id="UP000193411"/>
    </source>
</evidence>
<organism evidence="1 2">
    <name type="scientific">Catenaria anguillulae PL171</name>
    <dbReference type="NCBI Taxonomy" id="765915"/>
    <lineage>
        <taxon>Eukaryota</taxon>
        <taxon>Fungi</taxon>
        <taxon>Fungi incertae sedis</taxon>
        <taxon>Blastocladiomycota</taxon>
        <taxon>Blastocladiomycetes</taxon>
        <taxon>Blastocladiales</taxon>
        <taxon>Catenariaceae</taxon>
        <taxon>Catenaria</taxon>
    </lineage>
</organism>
<reference evidence="1 2" key="1">
    <citation type="submission" date="2016-07" db="EMBL/GenBank/DDBJ databases">
        <title>Pervasive Adenine N6-methylation of Active Genes in Fungi.</title>
        <authorList>
            <consortium name="DOE Joint Genome Institute"/>
            <person name="Mondo S.J."/>
            <person name="Dannebaum R.O."/>
            <person name="Kuo R.C."/>
            <person name="Labutti K."/>
            <person name="Haridas S."/>
            <person name="Kuo A."/>
            <person name="Salamov A."/>
            <person name="Ahrendt S.R."/>
            <person name="Lipzen A."/>
            <person name="Sullivan W."/>
            <person name="Andreopoulos W.B."/>
            <person name="Clum A."/>
            <person name="Lindquist E."/>
            <person name="Daum C."/>
            <person name="Ramamoorthy G.K."/>
            <person name="Gryganskyi A."/>
            <person name="Culley D."/>
            <person name="Magnuson J.K."/>
            <person name="James T.Y."/>
            <person name="O'Malley M.A."/>
            <person name="Stajich J.E."/>
            <person name="Spatafora J.W."/>
            <person name="Visel A."/>
            <person name="Grigoriev I.V."/>
        </authorList>
    </citation>
    <scope>NUCLEOTIDE SEQUENCE [LARGE SCALE GENOMIC DNA]</scope>
    <source>
        <strain evidence="1 2">PL171</strain>
    </source>
</reference>
<dbReference type="AlphaFoldDB" id="A0A1Y2H412"/>
<keyword evidence="2" id="KW-1185">Reference proteome</keyword>
<name>A0A1Y2H412_9FUNG</name>
<proteinExistence type="predicted"/>
<evidence type="ECO:0000313" key="1">
    <source>
        <dbReference type="EMBL" id="ORZ29310.1"/>
    </source>
</evidence>
<protein>
    <submittedName>
        <fullName evidence="1">Uncharacterized protein</fullName>
    </submittedName>
</protein>
<accession>A0A1Y2H412</accession>
<dbReference type="EMBL" id="MCFL01000238">
    <property type="protein sequence ID" value="ORZ29310.1"/>
    <property type="molecule type" value="Genomic_DNA"/>
</dbReference>
<dbReference type="Proteomes" id="UP000193411">
    <property type="component" value="Unassembled WGS sequence"/>
</dbReference>
<sequence length="329" mass="35807">MRFNSQPRPCPVIGPWTQMDRIKRFAMAAKQLAHDNAVHNLIAAVNAACIVAREVLPSGTAPTRCCAQAVVALMQPDTSRARKQICQTIRGLGKPQLAEFVEGFGSAELLNHVVYRCFSLQFGPGRAFHGIPSSSVPAFRTALVTGRHRVFVPAFLGVQKVYEPAAQLHAIELLHHCGVDKHAIEEHLGLSLGEAIGLGVRKEIVAAGKVLWFAWALTAGWLTGTGGQVSFACINHGLSNIAAAHFDLACHIPKLVKYQLPHDKNASMLGDLPQNESGLIRRMDHEEEHIRACDGDSITAHVVETALTDDYPEEVEEAIRGMDLELTVD</sequence>
<comment type="caution">
    <text evidence="1">The sequence shown here is derived from an EMBL/GenBank/DDBJ whole genome shotgun (WGS) entry which is preliminary data.</text>
</comment>
<gene>
    <name evidence="1" type="ORF">BCR44DRAFT_329741</name>
</gene>